<dbReference type="InterPro" id="IPR010065">
    <property type="entry name" value="AA_ABC_transptr_permease_3TM"/>
</dbReference>
<evidence type="ECO:0000259" key="10">
    <source>
        <dbReference type="PROSITE" id="PS50928"/>
    </source>
</evidence>
<keyword evidence="12" id="KW-1185">Reference proteome</keyword>
<keyword evidence="8 9" id="KW-0472">Membrane</keyword>
<feature type="transmembrane region" description="Helical" evidence="9">
    <location>
        <begin position="21"/>
        <end position="45"/>
    </location>
</feature>
<feature type="domain" description="ABC transmembrane type-1" evidence="10">
    <location>
        <begin position="19"/>
        <end position="217"/>
    </location>
</feature>
<dbReference type="OrthoDB" id="9787841at2"/>
<dbReference type="GO" id="GO:0043190">
    <property type="term" value="C:ATP-binding cassette (ABC) transporter complex"/>
    <property type="evidence" value="ECO:0007669"/>
    <property type="project" value="InterPro"/>
</dbReference>
<dbReference type="AlphaFoldDB" id="A0A1G9X8F7"/>
<keyword evidence="3 9" id="KW-0813">Transport</keyword>
<dbReference type="GO" id="GO:0022857">
    <property type="term" value="F:transmembrane transporter activity"/>
    <property type="evidence" value="ECO:0007669"/>
    <property type="project" value="InterPro"/>
</dbReference>
<protein>
    <submittedName>
        <fullName evidence="11">Amino acid ABC transporter membrane protein, PAAT family</fullName>
    </submittedName>
</protein>
<dbReference type="PROSITE" id="PS50928">
    <property type="entry name" value="ABC_TM1"/>
    <property type="match status" value="1"/>
</dbReference>
<accession>A0A1G9X8F7</accession>
<keyword evidence="7 9" id="KW-1133">Transmembrane helix</keyword>
<name>A0A1G9X8F7_9FIRM</name>
<reference evidence="11 12" key="1">
    <citation type="submission" date="2016-10" db="EMBL/GenBank/DDBJ databases">
        <authorList>
            <person name="de Groot N.N."/>
        </authorList>
    </citation>
    <scope>NUCLEOTIDE SEQUENCE [LARGE SCALE GENOMIC DNA]</scope>
    <source>
        <strain evidence="11 12">DSM 1736</strain>
    </source>
</reference>
<dbReference type="GO" id="GO:0006865">
    <property type="term" value="P:amino acid transport"/>
    <property type="evidence" value="ECO:0007669"/>
    <property type="project" value="UniProtKB-KW"/>
</dbReference>
<evidence type="ECO:0000256" key="1">
    <source>
        <dbReference type="ARBA" id="ARBA00004651"/>
    </source>
</evidence>
<comment type="subcellular location">
    <subcellularLocation>
        <location evidence="1 9">Cell membrane</location>
        <topology evidence="1 9">Multi-pass membrane protein</topology>
    </subcellularLocation>
</comment>
<evidence type="ECO:0000256" key="8">
    <source>
        <dbReference type="ARBA" id="ARBA00023136"/>
    </source>
</evidence>
<dbReference type="EMBL" id="FNHB01000009">
    <property type="protein sequence ID" value="SDM93024.1"/>
    <property type="molecule type" value="Genomic_DNA"/>
</dbReference>
<evidence type="ECO:0000256" key="9">
    <source>
        <dbReference type="RuleBase" id="RU363032"/>
    </source>
</evidence>
<dbReference type="NCBIfam" id="TIGR01726">
    <property type="entry name" value="HEQRo_perm_3TM"/>
    <property type="match status" value="1"/>
</dbReference>
<dbReference type="Proteomes" id="UP000214880">
    <property type="component" value="Unassembled WGS sequence"/>
</dbReference>
<dbReference type="Pfam" id="PF00528">
    <property type="entry name" value="BPD_transp_1"/>
    <property type="match status" value="1"/>
</dbReference>
<evidence type="ECO:0000256" key="6">
    <source>
        <dbReference type="ARBA" id="ARBA00022970"/>
    </source>
</evidence>
<dbReference type="STRING" id="146817.SAMN04488502_10919"/>
<dbReference type="RefSeq" id="WP_092074389.1">
    <property type="nucleotide sequence ID" value="NZ_FNHB01000009.1"/>
</dbReference>
<evidence type="ECO:0000313" key="11">
    <source>
        <dbReference type="EMBL" id="SDM93024.1"/>
    </source>
</evidence>
<feature type="transmembrane region" description="Helical" evidence="9">
    <location>
        <begin position="98"/>
        <end position="119"/>
    </location>
</feature>
<evidence type="ECO:0000256" key="7">
    <source>
        <dbReference type="ARBA" id="ARBA00022989"/>
    </source>
</evidence>
<keyword evidence="4" id="KW-1003">Cell membrane</keyword>
<evidence type="ECO:0000256" key="3">
    <source>
        <dbReference type="ARBA" id="ARBA00022448"/>
    </source>
</evidence>
<evidence type="ECO:0000256" key="5">
    <source>
        <dbReference type="ARBA" id="ARBA00022692"/>
    </source>
</evidence>
<feature type="transmembrane region" description="Helical" evidence="9">
    <location>
        <begin position="65"/>
        <end position="86"/>
    </location>
</feature>
<feature type="transmembrane region" description="Helical" evidence="9">
    <location>
        <begin position="195"/>
        <end position="216"/>
    </location>
</feature>
<dbReference type="SUPFAM" id="SSF161098">
    <property type="entry name" value="MetI-like"/>
    <property type="match status" value="1"/>
</dbReference>
<evidence type="ECO:0000313" key="12">
    <source>
        <dbReference type="Proteomes" id="UP000214880"/>
    </source>
</evidence>
<organism evidence="11 12">
    <name type="scientific">Dendrosporobacter quercicolus</name>
    <dbReference type="NCBI Taxonomy" id="146817"/>
    <lineage>
        <taxon>Bacteria</taxon>
        <taxon>Bacillati</taxon>
        <taxon>Bacillota</taxon>
        <taxon>Negativicutes</taxon>
        <taxon>Selenomonadales</taxon>
        <taxon>Sporomusaceae</taxon>
        <taxon>Dendrosporobacter</taxon>
    </lineage>
</organism>
<dbReference type="CDD" id="cd06261">
    <property type="entry name" value="TM_PBP2"/>
    <property type="match status" value="1"/>
</dbReference>
<dbReference type="InterPro" id="IPR043429">
    <property type="entry name" value="ArtM/GltK/GlnP/TcyL/YhdX-like"/>
</dbReference>
<dbReference type="InterPro" id="IPR000515">
    <property type="entry name" value="MetI-like"/>
</dbReference>
<dbReference type="Gene3D" id="1.10.3720.10">
    <property type="entry name" value="MetI-like"/>
    <property type="match status" value="1"/>
</dbReference>
<dbReference type="PANTHER" id="PTHR30614">
    <property type="entry name" value="MEMBRANE COMPONENT OF AMINO ACID ABC TRANSPORTER"/>
    <property type="match status" value="1"/>
</dbReference>
<evidence type="ECO:0000256" key="2">
    <source>
        <dbReference type="ARBA" id="ARBA00010072"/>
    </source>
</evidence>
<keyword evidence="6" id="KW-0029">Amino-acid transport</keyword>
<proteinExistence type="inferred from homology"/>
<sequence length="228" mass="25239">MKHILELAIQYKSYLILGTKITIIVSFAAIILGFFMGLWLAIIRVGDNKPLRWLANVYVEFIRGTPVLVQIAMVYYGLPLAGIHFPDIMVFDVKMNRLSCGIIALALNSAAYICEIIRGGILSIDKGQTEAALSLGFTKFNIMRLFILPHALKNMLPSLGNEFVVMIKTSSQVSVMGLADLMYVADLIRGNSFQAFTPLVIIAVIYLIITTGMSMVMRKLESMLRAVG</sequence>
<evidence type="ECO:0000256" key="4">
    <source>
        <dbReference type="ARBA" id="ARBA00022475"/>
    </source>
</evidence>
<dbReference type="PANTHER" id="PTHR30614:SF20">
    <property type="entry name" value="GLUTAMINE TRANSPORT SYSTEM PERMEASE PROTEIN GLNP"/>
    <property type="match status" value="1"/>
</dbReference>
<dbReference type="InterPro" id="IPR035906">
    <property type="entry name" value="MetI-like_sf"/>
</dbReference>
<gene>
    <name evidence="11" type="ORF">SAMN04488502_10919</name>
</gene>
<dbReference type="FunFam" id="1.10.3720.10:FF:000033">
    <property type="entry name" value="Polar amino acid ABC transporter permease"/>
    <property type="match status" value="1"/>
</dbReference>
<keyword evidence="5 9" id="KW-0812">Transmembrane</keyword>
<comment type="similarity">
    <text evidence="2">Belongs to the binding-protein-dependent transport system permease family. HisMQ subfamily.</text>
</comment>